<feature type="domain" description="HTH cro/C1-type" evidence="3">
    <location>
        <begin position="10"/>
        <end position="64"/>
    </location>
</feature>
<dbReference type="PANTHER" id="PTHR46558:SF4">
    <property type="entry name" value="DNA-BIDING PHAGE PROTEIN"/>
    <property type="match status" value="1"/>
</dbReference>
<proteinExistence type="predicted"/>
<dbReference type="PANTHER" id="PTHR46558">
    <property type="entry name" value="TRACRIPTIONAL REGULATORY PROTEIN-RELATED-RELATED"/>
    <property type="match status" value="1"/>
</dbReference>
<keyword evidence="2" id="KW-0472">Membrane</keyword>
<feature type="transmembrane region" description="Helical" evidence="2">
    <location>
        <begin position="97"/>
        <end position="117"/>
    </location>
</feature>
<dbReference type="Gene3D" id="1.10.260.40">
    <property type="entry name" value="lambda repressor-like DNA-binding domains"/>
    <property type="match status" value="1"/>
</dbReference>
<dbReference type="GO" id="GO:0003677">
    <property type="term" value="F:DNA binding"/>
    <property type="evidence" value="ECO:0007669"/>
    <property type="project" value="UniProtKB-KW"/>
</dbReference>
<name>A0A916VFB0_9FIRM</name>
<dbReference type="RefSeq" id="WP_201312267.1">
    <property type="nucleotide sequence ID" value="NZ_BLYI01000070.1"/>
</dbReference>
<evidence type="ECO:0000313" key="5">
    <source>
        <dbReference type="Proteomes" id="UP000613208"/>
    </source>
</evidence>
<dbReference type="SMART" id="SM00530">
    <property type="entry name" value="HTH_XRE"/>
    <property type="match status" value="1"/>
</dbReference>
<keyword evidence="1" id="KW-0238">DNA-binding</keyword>
<dbReference type="EMBL" id="BLYI01000070">
    <property type="protein sequence ID" value="GFO86617.1"/>
    <property type="molecule type" value="Genomic_DNA"/>
</dbReference>
<feature type="transmembrane region" description="Helical" evidence="2">
    <location>
        <begin position="129"/>
        <end position="151"/>
    </location>
</feature>
<sequence>MDAAYTGSRISLLRKQNNFTQKELAEKLHVTDKAISKWERGLNYPDLALLPVIANVLETSVADLLGLEQKIPDSTIDVINEIAQSEKKRLLKTIHQYLELAIILGVVTILNKLYISYTGYIGESFNVQFWIEGILLALALTLITNGIWLLIKYKKFFV</sequence>
<dbReference type="CDD" id="cd00093">
    <property type="entry name" value="HTH_XRE"/>
    <property type="match status" value="1"/>
</dbReference>
<dbReference type="InterPro" id="IPR001387">
    <property type="entry name" value="Cro/C1-type_HTH"/>
</dbReference>
<evidence type="ECO:0000256" key="1">
    <source>
        <dbReference type="ARBA" id="ARBA00023125"/>
    </source>
</evidence>
<dbReference type="PROSITE" id="PS50943">
    <property type="entry name" value="HTH_CROC1"/>
    <property type="match status" value="1"/>
</dbReference>
<gene>
    <name evidence="4" type="ORF">ANBU17_29640</name>
</gene>
<reference evidence="4" key="1">
    <citation type="submission" date="2020-06" db="EMBL/GenBank/DDBJ databases">
        <title>Characterization of fructooligosaccharide metabolism and fructooligosaccharide-degrading enzymes in human commensal butyrate producers.</title>
        <authorList>
            <person name="Tanno H."/>
            <person name="Fujii T."/>
            <person name="Hirano K."/>
            <person name="Maeno S."/>
            <person name="Tonozuka T."/>
            <person name="Sakamoto M."/>
            <person name="Ohkuma M."/>
            <person name="Tochio T."/>
            <person name="Endo A."/>
        </authorList>
    </citation>
    <scope>NUCLEOTIDE SEQUENCE</scope>
    <source>
        <strain evidence="4">JCM 17466</strain>
    </source>
</reference>
<keyword evidence="2" id="KW-1133">Transmembrane helix</keyword>
<dbReference type="SUPFAM" id="SSF47413">
    <property type="entry name" value="lambda repressor-like DNA-binding domains"/>
    <property type="match status" value="1"/>
</dbReference>
<evidence type="ECO:0000313" key="4">
    <source>
        <dbReference type="EMBL" id="GFO86617.1"/>
    </source>
</evidence>
<evidence type="ECO:0000259" key="3">
    <source>
        <dbReference type="PROSITE" id="PS50943"/>
    </source>
</evidence>
<evidence type="ECO:0000256" key="2">
    <source>
        <dbReference type="SAM" id="Phobius"/>
    </source>
</evidence>
<dbReference type="Pfam" id="PF01381">
    <property type="entry name" value="HTH_3"/>
    <property type="match status" value="1"/>
</dbReference>
<dbReference type="AlphaFoldDB" id="A0A916VFB0"/>
<dbReference type="InterPro" id="IPR010982">
    <property type="entry name" value="Lambda_DNA-bd_dom_sf"/>
</dbReference>
<accession>A0A916VFB0</accession>
<comment type="caution">
    <text evidence="4">The sequence shown here is derived from an EMBL/GenBank/DDBJ whole genome shotgun (WGS) entry which is preliminary data.</text>
</comment>
<keyword evidence="5" id="KW-1185">Reference proteome</keyword>
<dbReference type="Proteomes" id="UP000613208">
    <property type="component" value="Unassembled WGS sequence"/>
</dbReference>
<keyword evidence="2" id="KW-0812">Transmembrane</keyword>
<organism evidence="4 5">
    <name type="scientific">Anaerostipes butyraticus</name>
    <dbReference type="NCBI Taxonomy" id="645466"/>
    <lineage>
        <taxon>Bacteria</taxon>
        <taxon>Bacillati</taxon>
        <taxon>Bacillota</taxon>
        <taxon>Clostridia</taxon>
        <taxon>Lachnospirales</taxon>
        <taxon>Lachnospiraceae</taxon>
        <taxon>Anaerostipes</taxon>
    </lineage>
</organism>
<protein>
    <recommendedName>
        <fullName evidence="3">HTH cro/C1-type domain-containing protein</fullName>
    </recommendedName>
</protein>